<keyword evidence="1" id="KW-0732">Signal</keyword>
<feature type="signal peptide" evidence="1">
    <location>
        <begin position="1"/>
        <end position="15"/>
    </location>
</feature>
<keyword evidence="2" id="KW-1185">Reference proteome</keyword>
<dbReference type="Proteomes" id="UP001652625">
    <property type="component" value="Chromosome 12"/>
</dbReference>
<dbReference type="RefSeq" id="XP_065670099.1">
    <property type="nucleotide sequence ID" value="XM_065814027.1"/>
</dbReference>
<evidence type="ECO:0000313" key="3">
    <source>
        <dbReference type="RefSeq" id="XP_065670098.1"/>
    </source>
</evidence>
<dbReference type="RefSeq" id="XP_065670098.1">
    <property type="nucleotide sequence ID" value="XM_065814026.1"/>
</dbReference>
<gene>
    <name evidence="3 4" type="primary">LOC136088907</name>
</gene>
<sequence>MKLLIAIAVIGVIAAETVLVQVKQKSSYIECFRTFFGCITSTKTSWIEKAKCFLDVGNCLYSACPKGCLEKAKECYIKAASYDDFIACINYLKACLIKYCFFEKIFFFVQFLLQIN</sequence>
<evidence type="ECO:0000313" key="2">
    <source>
        <dbReference type="Proteomes" id="UP001652625"/>
    </source>
</evidence>
<feature type="chain" id="PRO_5045026015" evidence="1">
    <location>
        <begin position="16"/>
        <end position="116"/>
    </location>
</feature>
<organism evidence="2 3">
    <name type="scientific">Hydra vulgaris</name>
    <name type="common">Hydra</name>
    <name type="synonym">Hydra attenuata</name>
    <dbReference type="NCBI Taxonomy" id="6087"/>
    <lineage>
        <taxon>Eukaryota</taxon>
        <taxon>Metazoa</taxon>
        <taxon>Cnidaria</taxon>
        <taxon>Hydrozoa</taxon>
        <taxon>Hydroidolina</taxon>
        <taxon>Anthoathecata</taxon>
        <taxon>Aplanulata</taxon>
        <taxon>Hydridae</taxon>
        <taxon>Hydra</taxon>
    </lineage>
</organism>
<evidence type="ECO:0000256" key="1">
    <source>
        <dbReference type="SAM" id="SignalP"/>
    </source>
</evidence>
<dbReference type="GeneID" id="136088907"/>
<name>A0ABM4D712_HYDVU</name>
<protein>
    <submittedName>
        <fullName evidence="3 4">Uncharacterized protein LOC136088907</fullName>
    </submittedName>
</protein>
<evidence type="ECO:0000313" key="4">
    <source>
        <dbReference type="RefSeq" id="XP_065670099.1"/>
    </source>
</evidence>
<reference evidence="3 4" key="1">
    <citation type="submission" date="2025-05" db="UniProtKB">
        <authorList>
            <consortium name="RefSeq"/>
        </authorList>
    </citation>
    <scope>IDENTIFICATION</scope>
</reference>
<proteinExistence type="predicted"/>
<accession>A0ABM4D712</accession>